<dbReference type="Proteomes" id="UP001234297">
    <property type="component" value="Chromosome 8"/>
</dbReference>
<proteinExistence type="predicted"/>
<reference evidence="1 2" key="1">
    <citation type="journal article" date="2022" name="Hortic Res">
        <title>A haplotype resolved chromosomal level avocado genome allows analysis of novel avocado genes.</title>
        <authorList>
            <person name="Nath O."/>
            <person name="Fletcher S.J."/>
            <person name="Hayward A."/>
            <person name="Shaw L.M."/>
            <person name="Masouleh A.K."/>
            <person name="Furtado A."/>
            <person name="Henry R.J."/>
            <person name="Mitter N."/>
        </authorList>
    </citation>
    <scope>NUCLEOTIDE SEQUENCE [LARGE SCALE GENOMIC DNA]</scope>
    <source>
        <strain evidence="2">cv. Hass</strain>
    </source>
</reference>
<dbReference type="EMBL" id="CM056816">
    <property type="protein sequence ID" value="KAJ8631885.1"/>
    <property type="molecule type" value="Genomic_DNA"/>
</dbReference>
<evidence type="ECO:0000313" key="1">
    <source>
        <dbReference type="EMBL" id="KAJ8631885.1"/>
    </source>
</evidence>
<comment type="caution">
    <text evidence="1">The sequence shown here is derived from an EMBL/GenBank/DDBJ whole genome shotgun (WGS) entry which is preliminary data.</text>
</comment>
<keyword evidence="2" id="KW-1185">Reference proteome</keyword>
<accession>A0ACC2LEW4</accession>
<name>A0ACC2LEW4_PERAE</name>
<gene>
    <name evidence="1" type="ORF">MRB53_025221</name>
</gene>
<sequence length="512" mass="57027">MMFSNNNLITTAAAAAAAAASNNGSLFPSQSIIIQEHPSSSSAVVQLQAIPSFQRSQPFPSHLDAHGLSPRVKALCEIIARVPVPELEAALTHCGVPPLPEYVEEVLKLSYGAPASAVKFFRWACLSSNPSPFSWNLMVDLLGKNRLFEAMWDAIRTMKEEGALSMATFASVFGSYCIAGKLKEAVMTFDVMDRYGIPQDAVAVNSLLSAICREDGQTSNALEFFERIKAKIPPDGDTFAILLEGWEKECNVAKAKNTFGEMVIRIGWNSQNMSAYDAFLTTLVRGSHAEEAVKFLKVMRSKNCLPGMKFFSNALDILVKLNDAGHAVELWEIMVGSGLVPNLIMYSAMVTLLCSNDDVNNALDILDEMPFNGAFPDSPIYNMIFQCLIRKRMVREAARFFTEMTKNECLPTHSNCVAAIKMFFDGDDPETGFEVWNHMIENQFSPLEESSNAVLVGLRNLDRLSEARRFAEEMLDRGIDLDEFTMAKLKNAFYKARMEDAYDRIEKRWKGR</sequence>
<organism evidence="1 2">
    <name type="scientific">Persea americana</name>
    <name type="common">Avocado</name>
    <dbReference type="NCBI Taxonomy" id="3435"/>
    <lineage>
        <taxon>Eukaryota</taxon>
        <taxon>Viridiplantae</taxon>
        <taxon>Streptophyta</taxon>
        <taxon>Embryophyta</taxon>
        <taxon>Tracheophyta</taxon>
        <taxon>Spermatophyta</taxon>
        <taxon>Magnoliopsida</taxon>
        <taxon>Magnoliidae</taxon>
        <taxon>Laurales</taxon>
        <taxon>Lauraceae</taxon>
        <taxon>Persea</taxon>
    </lineage>
</organism>
<protein>
    <submittedName>
        <fullName evidence="1">Uncharacterized protein</fullName>
    </submittedName>
</protein>
<evidence type="ECO:0000313" key="2">
    <source>
        <dbReference type="Proteomes" id="UP001234297"/>
    </source>
</evidence>